<evidence type="ECO:0000259" key="2">
    <source>
        <dbReference type="Pfam" id="PF08450"/>
    </source>
</evidence>
<name>A0A517WCP5_9PLAN</name>
<sequence length="297" mass="33289">MSNSNLEFKCIWSSMSDNKHLLEGPALSPDGSQVYFTDCFRGTIYALDAQQPETPPKKIFSYDSLYCNGLQFLNSGKLAACVWKGLGSPRGSLQELDLGTSNPPVPRIRVCHTTTNRRLKHPNDLAVDEQDSIYFTDMRRKKVYYHDPAKKQAQAIFDKLKKPNGIELEFDVDTARYLYVADSGNSKVLKFEIIRPGEIRFLTESNSLPGKNAVDGLALSPAGELFVAERDEVYVMDTDLNIIDHAPLPQSVGRTIPSNICFIDEKTFVVTSYRMPTITHPTMPLKKAELFLGTIKS</sequence>
<gene>
    <name evidence="3" type="primary">pknD_3</name>
    <name evidence="3" type="ORF">V6x_27350</name>
</gene>
<evidence type="ECO:0000313" key="3">
    <source>
        <dbReference type="EMBL" id="QDU03025.1"/>
    </source>
</evidence>
<dbReference type="GO" id="GO:0004674">
    <property type="term" value="F:protein serine/threonine kinase activity"/>
    <property type="evidence" value="ECO:0007669"/>
    <property type="project" value="UniProtKB-EC"/>
</dbReference>
<dbReference type="Proteomes" id="UP000320722">
    <property type="component" value="Chromosome"/>
</dbReference>
<evidence type="ECO:0000256" key="1">
    <source>
        <dbReference type="ARBA" id="ARBA00022801"/>
    </source>
</evidence>
<keyword evidence="3" id="KW-0808">Transferase</keyword>
<dbReference type="EMBL" id="CP036347">
    <property type="protein sequence ID" value="QDU03025.1"/>
    <property type="molecule type" value="Genomic_DNA"/>
</dbReference>
<accession>A0A517WCP5</accession>
<dbReference type="GO" id="GO:0016787">
    <property type="term" value="F:hydrolase activity"/>
    <property type="evidence" value="ECO:0007669"/>
    <property type="project" value="UniProtKB-KW"/>
</dbReference>
<dbReference type="Gene3D" id="2.120.10.30">
    <property type="entry name" value="TolB, C-terminal domain"/>
    <property type="match status" value="1"/>
</dbReference>
<dbReference type="AlphaFoldDB" id="A0A517WCP5"/>
<dbReference type="InterPro" id="IPR013658">
    <property type="entry name" value="SGL"/>
</dbReference>
<keyword evidence="3" id="KW-0418">Kinase</keyword>
<dbReference type="PANTHER" id="PTHR47572">
    <property type="entry name" value="LIPOPROTEIN-RELATED"/>
    <property type="match status" value="1"/>
</dbReference>
<evidence type="ECO:0000313" key="4">
    <source>
        <dbReference type="Proteomes" id="UP000320722"/>
    </source>
</evidence>
<feature type="domain" description="SMP-30/Gluconolactonase/LRE-like region" evidence="2">
    <location>
        <begin position="111"/>
        <end position="273"/>
    </location>
</feature>
<dbReference type="InterPro" id="IPR011042">
    <property type="entry name" value="6-blade_b-propeller_TolB-like"/>
</dbReference>
<dbReference type="Pfam" id="PF08450">
    <property type="entry name" value="SGL"/>
    <property type="match status" value="1"/>
</dbReference>
<dbReference type="RefSeq" id="WP_145040501.1">
    <property type="nucleotide sequence ID" value="NZ_CP036347.1"/>
</dbReference>
<proteinExistence type="predicted"/>
<keyword evidence="1" id="KW-0378">Hydrolase</keyword>
<dbReference type="EC" id="2.7.11.1" evidence="3"/>
<dbReference type="InterPro" id="IPR051262">
    <property type="entry name" value="SMP-30/CGR1_Lactonase"/>
</dbReference>
<protein>
    <submittedName>
        <fullName evidence="3">Serine/threonine-protein kinase PknD</fullName>
        <ecNumber evidence="3">2.7.11.1</ecNumber>
    </submittedName>
</protein>
<organism evidence="3 4">
    <name type="scientific">Gimesia chilikensis</name>
    <dbReference type="NCBI Taxonomy" id="2605989"/>
    <lineage>
        <taxon>Bacteria</taxon>
        <taxon>Pseudomonadati</taxon>
        <taxon>Planctomycetota</taxon>
        <taxon>Planctomycetia</taxon>
        <taxon>Planctomycetales</taxon>
        <taxon>Planctomycetaceae</taxon>
        <taxon>Gimesia</taxon>
    </lineage>
</organism>
<reference evidence="3 4" key="1">
    <citation type="submission" date="2019-02" db="EMBL/GenBank/DDBJ databases">
        <title>Deep-cultivation of Planctomycetes and their phenomic and genomic characterization uncovers novel biology.</title>
        <authorList>
            <person name="Wiegand S."/>
            <person name="Jogler M."/>
            <person name="Boedeker C."/>
            <person name="Pinto D."/>
            <person name="Vollmers J."/>
            <person name="Rivas-Marin E."/>
            <person name="Kohn T."/>
            <person name="Peeters S.H."/>
            <person name="Heuer A."/>
            <person name="Rast P."/>
            <person name="Oberbeckmann S."/>
            <person name="Bunk B."/>
            <person name="Jeske O."/>
            <person name="Meyerdierks A."/>
            <person name="Storesund J.E."/>
            <person name="Kallscheuer N."/>
            <person name="Luecker S."/>
            <person name="Lage O.M."/>
            <person name="Pohl T."/>
            <person name="Merkel B.J."/>
            <person name="Hornburger P."/>
            <person name="Mueller R.-W."/>
            <person name="Bruemmer F."/>
            <person name="Labrenz M."/>
            <person name="Spormann A.M."/>
            <person name="Op den Camp H."/>
            <person name="Overmann J."/>
            <person name="Amann R."/>
            <person name="Jetten M.S.M."/>
            <person name="Mascher T."/>
            <person name="Medema M.H."/>
            <person name="Devos D.P."/>
            <person name="Kaster A.-K."/>
            <person name="Ovreas L."/>
            <person name="Rohde M."/>
            <person name="Galperin M.Y."/>
            <person name="Jogler C."/>
        </authorList>
    </citation>
    <scope>NUCLEOTIDE SEQUENCE [LARGE SCALE GENOMIC DNA]</scope>
    <source>
        <strain evidence="3 4">V6</strain>
    </source>
</reference>
<dbReference type="SUPFAM" id="SSF63829">
    <property type="entry name" value="Calcium-dependent phosphotriesterase"/>
    <property type="match status" value="1"/>
</dbReference>
<dbReference type="PANTHER" id="PTHR47572:SF4">
    <property type="entry name" value="LACTONASE DRP35"/>
    <property type="match status" value="1"/>
</dbReference>